<sequence>MRDTLARDTARRAITPVVIQRVEGIPTERAVTCVLDTADDAQLNGIMQDSLDGPTQMTTRIVTDIAFSEPAQVCFRRGPLWRWLGRRAGI</sequence>
<dbReference type="Proteomes" id="UP000015347">
    <property type="component" value="Unassembled WGS sequence"/>
</dbReference>
<dbReference type="HOGENOM" id="CLU_2439039_0_0_5"/>
<reference evidence="2" key="1">
    <citation type="journal article" date="2014" name="Stand. Genomic Sci.">
        <title>Genome sequence of the exopolysaccharide-producing Salipiger mucosus type strain (DSM 16094(T)), a moderately halophilic member of the Roseobacter clade.</title>
        <authorList>
            <person name="Riedel T."/>
            <person name="Spring S."/>
            <person name="Fiebig A."/>
            <person name="Petersen J."/>
            <person name="Kyrpides N.C."/>
            <person name="Goker M."/>
            <person name="Klenk H.P."/>
        </authorList>
    </citation>
    <scope>NUCLEOTIDE SEQUENCE [LARGE SCALE GENOMIC DNA]</scope>
    <source>
        <strain evidence="2">DSM 16094</strain>
    </source>
</reference>
<dbReference type="AlphaFoldDB" id="S9R0S3"/>
<proteinExistence type="predicted"/>
<evidence type="ECO:0000313" key="1">
    <source>
        <dbReference type="EMBL" id="EPX85523.1"/>
    </source>
</evidence>
<protein>
    <submittedName>
        <fullName evidence="1">Uncharacterized protein</fullName>
    </submittedName>
</protein>
<dbReference type="EMBL" id="APVH01000008">
    <property type="protein sequence ID" value="EPX85523.1"/>
    <property type="molecule type" value="Genomic_DNA"/>
</dbReference>
<accession>S9R0S3</accession>
<gene>
    <name evidence="1" type="ORF">Salmuc_04794</name>
</gene>
<comment type="caution">
    <text evidence="1">The sequence shown here is derived from an EMBL/GenBank/DDBJ whole genome shotgun (WGS) entry which is preliminary data.</text>
</comment>
<dbReference type="eggNOG" id="ENOG5033IVC">
    <property type="taxonomic scope" value="Bacteria"/>
</dbReference>
<dbReference type="STRING" id="1123237.Salmuc_04794"/>
<name>S9R0S3_9RHOB</name>
<evidence type="ECO:0000313" key="2">
    <source>
        <dbReference type="Proteomes" id="UP000015347"/>
    </source>
</evidence>
<organism evidence="1 2">
    <name type="scientific">Salipiger mucosus DSM 16094</name>
    <dbReference type="NCBI Taxonomy" id="1123237"/>
    <lineage>
        <taxon>Bacteria</taxon>
        <taxon>Pseudomonadati</taxon>
        <taxon>Pseudomonadota</taxon>
        <taxon>Alphaproteobacteria</taxon>
        <taxon>Rhodobacterales</taxon>
        <taxon>Roseobacteraceae</taxon>
        <taxon>Salipiger</taxon>
    </lineage>
</organism>
<keyword evidence="2" id="KW-1185">Reference proteome</keyword>